<dbReference type="PROSITE" id="PS51257">
    <property type="entry name" value="PROKAR_LIPOPROTEIN"/>
    <property type="match status" value="1"/>
</dbReference>
<evidence type="ECO:0000256" key="4">
    <source>
        <dbReference type="SAM" id="SignalP"/>
    </source>
</evidence>
<dbReference type="Pfam" id="PF14559">
    <property type="entry name" value="TPR_19"/>
    <property type="match status" value="2"/>
</dbReference>
<dbReference type="EMBL" id="FOTQ01000006">
    <property type="protein sequence ID" value="SFM33989.1"/>
    <property type="molecule type" value="Genomic_DNA"/>
</dbReference>
<evidence type="ECO:0000313" key="5">
    <source>
        <dbReference type="EMBL" id="SFM33989.1"/>
    </source>
</evidence>
<accession>A0A1I4Q1Q2</accession>
<dbReference type="PROSITE" id="PS50005">
    <property type="entry name" value="TPR"/>
    <property type="match status" value="1"/>
</dbReference>
<evidence type="ECO:0000256" key="1">
    <source>
        <dbReference type="ARBA" id="ARBA00022737"/>
    </source>
</evidence>
<dbReference type="Pfam" id="PF13432">
    <property type="entry name" value="TPR_16"/>
    <property type="match status" value="2"/>
</dbReference>
<dbReference type="InterPro" id="IPR011990">
    <property type="entry name" value="TPR-like_helical_dom_sf"/>
</dbReference>
<organism evidence="5 6">
    <name type="scientific">Shimia aestuarii</name>
    <dbReference type="NCBI Taxonomy" id="254406"/>
    <lineage>
        <taxon>Bacteria</taxon>
        <taxon>Pseudomonadati</taxon>
        <taxon>Pseudomonadota</taxon>
        <taxon>Alphaproteobacteria</taxon>
        <taxon>Rhodobacterales</taxon>
        <taxon>Roseobacteraceae</taxon>
    </lineage>
</organism>
<reference evidence="5 6" key="1">
    <citation type="submission" date="2016-10" db="EMBL/GenBank/DDBJ databases">
        <authorList>
            <person name="de Groot N.N."/>
        </authorList>
    </citation>
    <scope>NUCLEOTIDE SEQUENCE [LARGE SCALE GENOMIC DNA]</scope>
    <source>
        <strain evidence="5 6">DSM 15283</strain>
    </source>
</reference>
<dbReference type="Proteomes" id="UP000199144">
    <property type="component" value="Unassembled WGS sequence"/>
</dbReference>
<evidence type="ECO:0000256" key="3">
    <source>
        <dbReference type="PROSITE-ProRule" id="PRU00339"/>
    </source>
</evidence>
<name>A0A1I4Q1Q2_9RHOB</name>
<keyword evidence="2 3" id="KW-0802">TPR repeat</keyword>
<keyword evidence="6" id="KW-1185">Reference proteome</keyword>
<dbReference type="PANTHER" id="PTHR45586">
    <property type="entry name" value="TPR REPEAT-CONTAINING PROTEIN PA4667"/>
    <property type="match status" value="1"/>
</dbReference>
<dbReference type="RefSeq" id="WP_242654813.1">
    <property type="nucleotide sequence ID" value="NZ_FOTQ01000006.1"/>
</dbReference>
<sequence>MRIRSQISPAILLLVCTISLSACKSAEERAEEHFQSAIALIEEGDTDRAIVQLRNVFDLNSSHKAARRAMAQLQLERGNRRGAYRQYLFLAEKYPEDLESRIVLAELAFLVSNWDELDRHGAQAEKLAPEMPRVKAISLVRKYRAAIESNKPAERREFGRQADAMLGEQPENSLLRNVLIDHAIREQDFTRALAETDWLIAHDPTNSQYYQERLRLLATLGDMAALEAQLIEMMEIFPDEPAHKDTLIRFYVSRNDLDSAEAILRDFSNNSAPEETGPTLDLIRFLSEFREPEVVQAEIEKAIAERSDPVPFHVIRAQFDFTQGNHAEAIETLQTVLAEAEPSKQTHDIKITLAKMLLATGNEVGARTRVEEVLAESKTHPEALKLKAFWQINADDTDAAILGLRTALDQSPRDAEAMTLLAGAFARAGQPELAKDFLAQAVEASGNAPKESLRYAQLLMQEEAYLPAEDILLSALRLAPSNVDILVTLGGLYLQVEDFGRVQSVVGALRRTGEDAAIQAANTIEARRLARQQGIGEAMSFLEDLASNTDATLTTKIYLVRAKLRAGDVADALDLALGLKQEIPDNETLDVVLAVVHVANGNLSEAEALYRELLDSDPARPGIWRELSRVQQLKGNREAAKAMIDEGLVHTPNNPDLLWSKASFAEQDGDIDGAIAIYQTLYEINSNSIVVANNLASLLATYRDDDASLEQAWIIGRRLRDADAPALKDTYGWILHRRGDSADALPYLEAAAQGLPRDAIVQFHLGQVLMALDRPKDALEQFRKAVEIAGPANTSPQIEEARTLVQSLKNDGSSEN</sequence>
<dbReference type="InterPro" id="IPR019734">
    <property type="entry name" value="TPR_rpt"/>
</dbReference>
<evidence type="ECO:0000256" key="2">
    <source>
        <dbReference type="ARBA" id="ARBA00022803"/>
    </source>
</evidence>
<dbReference type="STRING" id="254406.SAMN04488042_106147"/>
<dbReference type="SMART" id="SM00028">
    <property type="entry name" value="TPR"/>
    <property type="match status" value="8"/>
</dbReference>
<keyword evidence="4" id="KW-0732">Signal</keyword>
<feature type="repeat" description="TPR" evidence="3">
    <location>
        <begin position="759"/>
        <end position="792"/>
    </location>
</feature>
<evidence type="ECO:0000313" key="6">
    <source>
        <dbReference type="Proteomes" id="UP000199144"/>
    </source>
</evidence>
<dbReference type="Gene3D" id="1.25.40.10">
    <property type="entry name" value="Tetratricopeptide repeat domain"/>
    <property type="match status" value="5"/>
</dbReference>
<dbReference type="SUPFAM" id="SSF48452">
    <property type="entry name" value="TPR-like"/>
    <property type="match status" value="4"/>
</dbReference>
<dbReference type="InterPro" id="IPR051012">
    <property type="entry name" value="CellSynth/LPSAsmb/PSIAsmb"/>
</dbReference>
<feature type="chain" id="PRO_5011601313" evidence="4">
    <location>
        <begin position="22"/>
        <end position="816"/>
    </location>
</feature>
<gene>
    <name evidence="5" type="ORF">SAMN04488042_106147</name>
</gene>
<proteinExistence type="predicted"/>
<dbReference type="AlphaFoldDB" id="A0A1I4Q1Q2"/>
<keyword evidence="1" id="KW-0677">Repeat</keyword>
<feature type="signal peptide" evidence="4">
    <location>
        <begin position="1"/>
        <end position="21"/>
    </location>
</feature>
<dbReference type="PANTHER" id="PTHR45586:SF1">
    <property type="entry name" value="LIPOPOLYSACCHARIDE ASSEMBLY PROTEIN B"/>
    <property type="match status" value="1"/>
</dbReference>
<protein>
    <submittedName>
        <fullName evidence="5">Tetratricopeptide repeat-containing protein</fullName>
    </submittedName>
</protein>